<dbReference type="EC" id="2.7.1.160" evidence="3"/>
<keyword evidence="5" id="KW-0520">NAD</keyword>
<dbReference type="InterPro" id="IPR042081">
    <property type="entry name" value="RNA_2'-PTrans_C"/>
</dbReference>
<keyword evidence="4" id="KW-0808">Transferase</keyword>
<dbReference type="Gene3D" id="1.10.10.970">
    <property type="entry name" value="RNA 2'-phosphotransferase, Tpt1/KptA family, N-terminal domain"/>
    <property type="match status" value="1"/>
</dbReference>
<accession>A0A8D0VLE9</accession>
<evidence type="ECO:0000256" key="6">
    <source>
        <dbReference type="ARBA" id="ARBA00047949"/>
    </source>
</evidence>
<comment type="similarity">
    <text evidence="2">Belongs to the KptA/TPT1 family.</text>
</comment>
<dbReference type="Gene3D" id="3.20.170.30">
    <property type="match status" value="1"/>
</dbReference>
<evidence type="ECO:0000256" key="7">
    <source>
        <dbReference type="SAM" id="MobiDB-lite"/>
    </source>
</evidence>
<organism evidence="8 9">
    <name type="scientific">Sus scrofa</name>
    <name type="common">Pig</name>
    <dbReference type="NCBI Taxonomy" id="9823"/>
    <lineage>
        <taxon>Eukaryota</taxon>
        <taxon>Metazoa</taxon>
        <taxon>Chordata</taxon>
        <taxon>Craniata</taxon>
        <taxon>Vertebrata</taxon>
        <taxon>Euteleostomi</taxon>
        <taxon>Mammalia</taxon>
        <taxon>Eutheria</taxon>
        <taxon>Laurasiatheria</taxon>
        <taxon>Artiodactyla</taxon>
        <taxon>Suina</taxon>
        <taxon>Suidae</taxon>
        <taxon>Sus</taxon>
    </lineage>
</organism>
<sequence length="370" mass="38977">MGRSLRVFTCYCSSQDLAMNSGGRRQEAAGPRGRRAHRPREQVPPLSTLTPAPSVGGQGRGDSEACSLGNAGGGGVRAEGSCCSQGAQGLQPLWSPSAGGHSGFRVSSRAGSPQGLGATSGLFQDRDVQLSKALSYALRHGALKLGLPMGADGFVPLGALLQLPQFRSFSAEDVQRVVDTNEKQRFTLQPGDPSTGPLIRANQGHSLQVPALELIPLETPQALPLMLVHGTFWRHWPSILLKGLSRQGRTHIHLAPGLPGDPGVISGQCPPSYSRPLCPPWSSSKGHGLSCPGPAPTLLAGAAPSSQRAQAPACPGWITVTQTPQAPARCLLRHEAQLRSGCVHQRAPGPGRWNPLLPLCQWGDPDSRER</sequence>
<evidence type="ECO:0000256" key="4">
    <source>
        <dbReference type="ARBA" id="ARBA00022679"/>
    </source>
</evidence>
<evidence type="ECO:0000256" key="3">
    <source>
        <dbReference type="ARBA" id="ARBA00012007"/>
    </source>
</evidence>
<dbReference type="Pfam" id="PF01885">
    <property type="entry name" value="PTS_2-RNA"/>
    <property type="match status" value="1"/>
</dbReference>
<dbReference type="SUPFAM" id="SSF56399">
    <property type="entry name" value="ADP-ribosylation"/>
    <property type="match status" value="1"/>
</dbReference>
<comment type="catalytic activity">
    <reaction evidence="6">
        <text>2'-phospho-[ligated tRNA] + NAD(+) = mature tRNA + ADP-alpha-D-ribose 1'',2''-cyclic phosphate + nicotinamide</text>
        <dbReference type="Rhea" id="RHEA:23324"/>
        <dbReference type="Rhea" id="RHEA-COMP:11106"/>
        <dbReference type="Rhea" id="RHEA-COMP:11107"/>
        <dbReference type="ChEBI" id="CHEBI:17154"/>
        <dbReference type="ChEBI" id="CHEBI:57540"/>
        <dbReference type="ChEBI" id="CHEBI:76596"/>
        <dbReference type="ChEBI" id="CHEBI:82883"/>
        <dbReference type="ChEBI" id="CHEBI:85027"/>
        <dbReference type="EC" id="2.7.1.160"/>
    </reaction>
</comment>
<evidence type="ECO:0000256" key="5">
    <source>
        <dbReference type="ARBA" id="ARBA00023027"/>
    </source>
</evidence>
<feature type="region of interest" description="Disordered" evidence="7">
    <location>
        <begin position="21"/>
        <end position="68"/>
    </location>
</feature>
<dbReference type="Proteomes" id="UP000694570">
    <property type="component" value="Unplaced"/>
</dbReference>
<dbReference type="InterPro" id="IPR002745">
    <property type="entry name" value="Ptrans_KptA/Tpt1"/>
</dbReference>
<dbReference type="Ensembl" id="ENSSSCT00030018047.1">
    <property type="protein sequence ID" value="ENSSSCP00030008014.1"/>
    <property type="gene ID" value="ENSSSCG00030013145.1"/>
</dbReference>
<reference evidence="8" key="1">
    <citation type="submission" date="2025-08" db="UniProtKB">
        <authorList>
            <consortium name="Ensembl"/>
        </authorList>
    </citation>
    <scope>IDENTIFICATION</scope>
</reference>
<protein>
    <recommendedName>
        <fullName evidence="3">2'-phosphotransferase</fullName>
        <ecNumber evidence="3">2.7.1.160</ecNumber>
    </recommendedName>
</protein>
<dbReference type="PANTHER" id="PTHR12684:SF2">
    <property type="entry name" value="TRNA 2'-PHOSPHOTRANSFERASE 1"/>
    <property type="match status" value="1"/>
</dbReference>
<evidence type="ECO:0000256" key="2">
    <source>
        <dbReference type="ARBA" id="ARBA00009836"/>
    </source>
</evidence>
<proteinExistence type="inferred from homology"/>
<dbReference type="InterPro" id="IPR042080">
    <property type="entry name" value="RNA_2'-PTrans_N"/>
</dbReference>
<evidence type="ECO:0000313" key="9">
    <source>
        <dbReference type="Proteomes" id="UP000694570"/>
    </source>
</evidence>
<comment type="function">
    <text evidence="1">Catalyzes the last step of tRNA splicing, the transfer of the splice junction 2'-phosphate from ligated tRNA to NAD to produce ADP-ribose 1''-2'' cyclic phosphate.</text>
</comment>
<dbReference type="PANTHER" id="PTHR12684">
    <property type="entry name" value="PUTATIVE PHOSPHOTRANSFERASE"/>
    <property type="match status" value="1"/>
</dbReference>
<evidence type="ECO:0000313" key="8">
    <source>
        <dbReference type="Ensembl" id="ENSSSCP00030008014.1"/>
    </source>
</evidence>
<dbReference type="GO" id="GO:0000215">
    <property type="term" value="F:tRNA 2'-phosphotransferase activity"/>
    <property type="evidence" value="ECO:0007669"/>
    <property type="project" value="UniProtKB-EC"/>
</dbReference>
<name>A0A8D0VLE9_PIG</name>
<dbReference type="AlphaFoldDB" id="A0A8D0VLE9"/>
<evidence type="ECO:0000256" key="1">
    <source>
        <dbReference type="ARBA" id="ARBA00003343"/>
    </source>
</evidence>